<name>A0A0C5VLS0_9GAMM</name>
<dbReference type="KEGG" id="gsn:YC6258_02230"/>
<dbReference type="OrthoDB" id="6193602at2"/>
<dbReference type="AlphaFoldDB" id="A0A0C5VLS0"/>
<dbReference type="SUPFAM" id="SSF53474">
    <property type="entry name" value="alpha/beta-Hydrolases"/>
    <property type="match status" value="1"/>
</dbReference>
<evidence type="ECO:0000313" key="3">
    <source>
        <dbReference type="Proteomes" id="UP000032266"/>
    </source>
</evidence>
<dbReference type="InterPro" id="IPR022529">
    <property type="entry name" value="DUF3530"/>
</dbReference>
<proteinExistence type="predicted"/>
<dbReference type="Proteomes" id="UP000032266">
    <property type="component" value="Chromosome"/>
</dbReference>
<dbReference type="RefSeq" id="WP_044616829.1">
    <property type="nucleotide sequence ID" value="NZ_CP007142.1"/>
</dbReference>
<evidence type="ECO:0008006" key="4">
    <source>
        <dbReference type="Google" id="ProtNLM"/>
    </source>
</evidence>
<dbReference type="STRING" id="1445510.YC6258_02230"/>
<keyword evidence="3" id="KW-1185">Reference proteome</keyword>
<dbReference type="HOGENOM" id="CLU_071574_0_0_6"/>
<feature type="signal peptide" evidence="1">
    <location>
        <begin position="1"/>
        <end position="28"/>
    </location>
</feature>
<keyword evidence="1" id="KW-0732">Signal</keyword>
<accession>A0A0C5VLS0</accession>
<evidence type="ECO:0000256" key="1">
    <source>
        <dbReference type="SAM" id="SignalP"/>
    </source>
</evidence>
<dbReference type="InterPro" id="IPR029058">
    <property type="entry name" value="AB_hydrolase_fold"/>
</dbReference>
<evidence type="ECO:0000313" key="2">
    <source>
        <dbReference type="EMBL" id="AJQ94268.1"/>
    </source>
</evidence>
<gene>
    <name evidence="2" type="ORF">YC6258_02230</name>
</gene>
<organism evidence="2 3">
    <name type="scientific">Gynuella sunshinyii YC6258</name>
    <dbReference type="NCBI Taxonomy" id="1445510"/>
    <lineage>
        <taxon>Bacteria</taxon>
        <taxon>Pseudomonadati</taxon>
        <taxon>Pseudomonadota</taxon>
        <taxon>Gammaproteobacteria</taxon>
        <taxon>Oceanospirillales</taxon>
        <taxon>Saccharospirillaceae</taxon>
        <taxon>Gynuella</taxon>
    </lineage>
</organism>
<sequence length="297" mass="32878">MINGKHWPATAKIVICASLLFSSSTAMAVTEQQQMEDLKKYFTQSIVADQLVDISMSSGNITALFIEQRTASPQGAILIIPDTEQSPMSPELLEQVRNYLPDVGWSTLAIPLPDPASLPIPARQLSPAPQPFNYNPDQTEQMYERIRAGIDFLQQRNIFNLVLIGFGSGADWSAAYMSEQLTQENNEGYGLIMVNPQTPRNIPVPDLPRNLSTLTIPVLDIYFDQAQADTVRAKQRKAAVARAESKRNKPINAYLQILHPTAASRFADGPDRLTRSIWGWLKTNLGGKQLKAGKATQ</sequence>
<dbReference type="Gene3D" id="3.40.50.1820">
    <property type="entry name" value="alpha/beta hydrolase"/>
    <property type="match status" value="1"/>
</dbReference>
<dbReference type="Pfam" id="PF12048">
    <property type="entry name" value="DUF3530"/>
    <property type="match status" value="1"/>
</dbReference>
<protein>
    <recommendedName>
        <fullName evidence="4">DUF3530 family protein</fullName>
    </recommendedName>
</protein>
<feature type="chain" id="PRO_5002183742" description="DUF3530 family protein" evidence="1">
    <location>
        <begin position="29"/>
        <end position="297"/>
    </location>
</feature>
<reference evidence="2 3" key="1">
    <citation type="submission" date="2014-01" db="EMBL/GenBank/DDBJ databases">
        <title>Full genme sequencing of cellulolytic bacterium Gynuella sunshinyii YC6258T gen. nov., sp. nov.</title>
        <authorList>
            <person name="Khan H."/>
            <person name="Chung E.J."/>
            <person name="Chung Y.R."/>
        </authorList>
    </citation>
    <scope>NUCLEOTIDE SEQUENCE [LARGE SCALE GENOMIC DNA]</scope>
    <source>
        <strain evidence="2 3">YC6258</strain>
    </source>
</reference>
<dbReference type="EMBL" id="CP007142">
    <property type="protein sequence ID" value="AJQ94268.1"/>
    <property type="molecule type" value="Genomic_DNA"/>
</dbReference>